<dbReference type="EMBL" id="LDOU01000005">
    <property type="protein sequence ID" value="KLV10912.1"/>
    <property type="molecule type" value="Genomic_DNA"/>
</dbReference>
<comment type="caution">
    <text evidence="1">The sequence shown here is derived from an EMBL/GenBank/DDBJ whole genome shotgun (WGS) entry which is preliminary data.</text>
</comment>
<evidence type="ECO:0000313" key="2">
    <source>
        <dbReference type="Proteomes" id="UP000035909"/>
    </source>
</evidence>
<dbReference type="PATRIC" id="fig|320778.3.peg.1001"/>
<protein>
    <submittedName>
        <fullName evidence="1">Uncharacterized protein</fullName>
    </submittedName>
</protein>
<dbReference type="Proteomes" id="UP000035909">
    <property type="component" value="Unassembled WGS sequence"/>
</dbReference>
<accession>A0A0J1K9A7</accession>
<dbReference type="OrthoDB" id="5816445at2"/>
<sequence length="116" mass="12851">MFCTGTVLAADDVVLGSDTTKVDKELAGEVSAQQITEEQAEEMGLNRAETYELTSTVSVENLEMQIAEKLKESIMPYYSIEFNDPTSDDNMYRAVVTEYFGKVDSEENAGDNAEDE</sequence>
<evidence type="ECO:0000313" key="1">
    <source>
        <dbReference type="EMBL" id="KLV10912.1"/>
    </source>
</evidence>
<name>A0A0J1K9A7_9GAMM</name>
<proteinExistence type="predicted"/>
<gene>
    <name evidence="1" type="ORF">ABT57_04645</name>
</gene>
<reference evidence="1 2" key="1">
    <citation type="submission" date="2015-05" db="EMBL/GenBank/DDBJ databases">
        <title>Photobacterium galathea sp. nov.</title>
        <authorList>
            <person name="Machado H."/>
            <person name="Gram L."/>
        </authorList>
    </citation>
    <scope>NUCLEOTIDE SEQUENCE [LARGE SCALE GENOMIC DNA]</scope>
    <source>
        <strain evidence="1 2">DSM 22954</strain>
    </source>
</reference>
<organism evidence="1 2">
    <name type="scientific">Photobacterium ganghwense</name>
    <dbReference type="NCBI Taxonomy" id="320778"/>
    <lineage>
        <taxon>Bacteria</taxon>
        <taxon>Pseudomonadati</taxon>
        <taxon>Pseudomonadota</taxon>
        <taxon>Gammaproteobacteria</taxon>
        <taxon>Vibrionales</taxon>
        <taxon>Vibrionaceae</taxon>
        <taxon>Photobacterium</taxon>
    </lineage>
</organism>
<dbReference type="AlphaFoldDB" id="A0A0J1K9A7"/>
<keyword evidence="2" id="KW-1185">Reference proteome</keyword>